<proteinExistence type="predicted"/>
<reference evidence="2 3" key="1">
    <citation type="submission" date="2019-09" db="EMBL/GenBank/DDBJ databases">
        <title>Phylogeny of genus Pseudoclavibacter and closely related genus.</title>
        <authorList>
            <person name="Li Y."/>
        </authorList>
    </citation>
    <scope>NUCLEOTIDE SEQUENCE [LARGE SCALE GENOMIC DNA]</scope>
    <source>
        <strain evidence="2 3">DSM 23821</strain>
    </source>
</reference>
<protein>
    <submittedName>
        <fullName evidence="2">Alpha/beta fold hydrolase</fullName>
    </submittedName>
</protein>
<organism evidence="2 3">
    <name type="scientific">Pseudoclavibacter chungangensis</name>
    <dbReference type="NCBI Taxonomy" id="587635"/>
    <lineage>
        <taxon>Bacteria</taxon>
        <taxon>Bacillati</taxon>
        <taxon>Actinomycetota</taxon>
        <taxon>Actinomycetes</taxon>
        <taxon>Micrococcales</taxon>
        <taxon>Microbacteriaceae</taxon>
        <taxon>Pseudoclavibacter</taxon>
    </lineage>
</organism>
<dbReference type="EMBL" id="WBJZ01000009">
    <property type="protein sequence ID" value="KAB1657279.1"/>
    <property type="molecule type" value="Genomic_DNA"/>
</dbReference>
<dbReference type="PANTHER" id="PTHR43433:SF5">
    <property type="entry name" value="AB HYDROLASE-1 DOMAIN-CONTAINING PROTEIN"/>
    <property type="match status" value="1"/>
</dbReference>
<feature type="domain" description="AB hydrolase-1" evidence="1">
    <location>
        <begin position="24"/>
        <end position="236"/>
    </location>
</feature>
<dbReference type="OrthoDB" id="7958481at2"/>
<evidence type="ECO:0000259" key="1">
    <source>
        <dbReference type="Pfam" id="PF00561"/>
    </source>
</evidence>
<dbReference type="InterPro" id="IPR029058">
    <property type="entry name" value="AB_hydrolase_fold"/>
</dbReference>
<evidence type="ECO:0000313" key="3">
    <source>
        <dbReference type="Proteomes" id="UP000467240"/>
    </source>
</evidence>
<keyword evidence="2" id="KW-0378">Hydrolase</keyword>
<sequence>MNFATTDDGGLIEYHVRPGPAPAPPLVLVQGRGLDHRAWDGVTWSFADRTLVLLDHRGTGGSVARLRPGWSTSDFADDVITVLDDAGIERVHVYGHSMGGRIAQWLGARHIDRVVSLVVGGASTGDESGPPRPERGAAALAAGDPGALAALFFPDAWIAAHPDEAGRIVPAPHDARVMCVHGDASDRRDGPAPSEISVPTLVLHGTDDPLADPRNAAILAARVPDAESFLVPGARHAYWAGRPEVHERVARFLADHDPR</sequence>
<gene>
    <name evidence="2" type="ORF">F8O01_08525</name>
</gene>
<dbReference type="InterPro" id="IPR050471">
    <property type="entry name" value="AB_hydrolase"/>
</dbReference>
<dbReference type="RefSeq" id="WP_158040444.1">
    <property type="nucleotide sequence ID" value="NZ_JACCFV010000001.1"/>
</dbReference>
<dbReference type="SUPFAM" id="SSF53474">
    <property type="entry name" value="alpha/beta-Hydrolases"/>
    <property type="match status" value="1"/>
</dbReference>
<dbReference type="Proteomes" id="UP000467240">
    <property type="component" value="Unassembled WGS sequence"/>
</dbReference>
<dbReference type="Gene3D" id="3.40.50.1820">
    <property type="entry name" value="alpha/beta hydrolase"/>
    <property type="match status" value="1"/>
</dbReference>
<dbReference type="AlphaFoldDB" id="A0A7J5BUQ8"/>
<dbReference type="PANTHER" id="PTHR43433">
    <property type="entry name" value="HYDROLASE, ALPHA/BETA FOLD FAMILY PROTEIN"/>
    <property type="match status" value="1"/>
</dbReference>
<keyword evidence="3" id="KW-1185">Reference proteome</keyword>
<dbReference type="GO" id="GO:0016787">
    <property type="term" value="F:hydrolase activity"/>
    <property type="evidence" value="ECO:0007669"/>
    <property type="project" value="UniProtKB-KW"/>
</dbReference>
<evidence type="ECO:0000313" key="2">
    <source>
        <dbReference type="EMBL" id="KAB1657279.1"/>
    </source>
</evidence>
<dbReference type="Pfam" id="PF00561">
    <property type="entry name" value="Abhydrolase_1"/>
    <property type="match status" value="1"/>
</dbReference>
<dbReference type="InterPro" id="IPR000073">
    <property type="entry name" value="AB_hydrolase_1"/>
</dbReference>
<accession>A0A7J5BUQ8</accession>
<comment type="caution">
    <text evidence="2">The sequence shown here is derived from an EMBL/GenBank/DDBJ whole genome shotgun (WGS) entry which is preliminary data.</text>
</comment>
<name>A0A7J5BUQ8_9MICO</name>